<name>A0A7X5X2G7_STRMQ</name>
<feature type="transmembrane region" description="Helical" evidence="8">
    <location>
        <begin position="531"/>
        <end position="549"/>
    </location>
</feature>
<feature type="region of interest" description="Disordered" evidence="7">
    <location>
        <begin position="708"/>
        <end position="742"/>
    </location>
</feature>
<evidence type="ECO:0000259" key="9">
    <source>
        <dbReference type="PROSITE" id="PS50156"/>
    </source>
</evidence>
<protein>
    <submittedName>
        <fullName evidence="10">MMPL domain-containing protein</fullName>
    </submittedName>
</protein>
<feature type="domain" description="SSD" evidence="9">
    <location>
        <begin position="551"/>
        <end position="688"/>
    </location>
</feature>
<dbReference type="Pfam" id="PF03176">
    <property type="entry name" value="MMPL"/>
    <property type="match status" value="2"/>
</dbReference>
<proteinExistence type="inferred from homology"/>
<keyword evidence="4 8" id="KW-0812">Transmembrane</keyword>
<dbReference type="InterPro" id="IPR000731">
    <property type="entry name" value="SSD"/>
</dbReference>
<evidence type="ECO:0000256" key="4">
    <source>
        <dbReference type="ARBA" id="ARBA00022692"/>
    </source>
</evidence>
<evidence type="ECO:0000256" key="7">
    <source>
        <dbReference type="SAM" id="MobiDB-lite"/>
    </source>
</evidence>
<gene>
    <name evidence="10" type="ORF">SMALB_3313</name>
</gene>
<feature type="transmembrane region" description="Helical" evidence="8">
    <location>
        <begin position="589"/>
        <end position="609"/>
    </location>
</feature>
<keyword evidence="3" id="KW-1003">Cell membrane</keyword>
<evidence type="ECO:0000313" key="11">
    <source>
        <dbReference type="Proteomes" id="UP000536624"/>
    </source>
</evidence>
<accession>A0A7X5X2G7</accession>
<dbReference type="PANTHER" id="PTHR33406:SF6">
    <property type="entry name" value="MEMBRANE PROTEIN YDGH-RELATED"/>
    <property type="match status" value="1"/>
</dbReference>
<evidence type="ECO:0000256" key="3">
    <source>
        <dbReference type="ARBA" id="ARBA00022475"/>
    </source>
</evidence>
<comment type="similarity">
    <text evidence="2">Belongs to the resistance-nodulation-cell division (RND) (TC 2.A.6) family. MmpL subfamily.</text>
</comment>
<reference evidence="10 11" key="1">
    <citation type="submission" date="2020-02" db="EMBL/GenBank/DDBJ databases">
        <title>Streptomyces malaysiensis DSM14702 (JHCC583434, PFL_A843) Genome sequencing and assembly.</title>
        <authorList>
            <person name="Samborskyy M."/>
        </authorList>
    </citation>
    <scope>NUCLEOTIDE SEQUENCE [LARGE SCALE GENOMIC DNA]</scope>
    <source>
        <strain evidence="10 11">DSM 14702</strain>
    </source>
</reference>
<feature type="transmembrane region" description="Helical" evidence="8">
    <location>
        <begin position="216"/>
        <end position="240"/>
    </location>
</feature>
<dbReference type="GO" id="GO:0005886">
    <property type="term" value="C:plasma membrane"/>
    <property type="evidence" value="ECO:0007669"/>
    <property type="project" value="UniProtKB-SubCell"/>
</dbReference>
<dbReference type="PROSITE" id="PS50156">
    <property type="entry name" value="SSD"/>
    <property type="match status" value="2"/>
</dbReference>
<evidence type="ECO:0000256" key="2">
    <source>
        <dbReference type="ARBA" id="ARBA00010157"/>
    </source>
</evidence>
<feature type="transmembrane region" description="Helical" evidence="8">
    <location>
        <begin position="32"/>
        <end position="51"/>
    </location>
</feature>
<dbReference type="InterPro" id="IPR004869">
    <property type="entry name" value="MMPL_dom"/>
</dbReference>
<organism evidence="10 11">
    <name type="scientific">Streptomyces malaysiensis</name>
    <dbReference type="NCBI Taxonomy" id="92644"/>
    <lineage>
        <taxon>Bacteria</taxon>
        <taxon>Bacillati</taxon>
        <taxon>Actinomycetota</taxon>
        <taxon>Actinomycetes</taxon>
        <taxon>Kitasatosporales</taxon>
        <taxon>Streptomycetaceae</taxon>
        <taxon>Streptomyces</taxon>
        <taxon>Streptomyces violaceusniger group</taxon>
    </lineage>
</organism>
<dbReference type="InterPro" id="IPR050545">
    <property type="entry name" value="Mycobact_MmpL"/>
</dbReference>
<keyword evidence="5 8" id="KW-1133">Transmembrane helix</keyword>
<dbReference type="RefSeq" id="WP_244453069.1">
    <property type="nucleotide sequence ID" value="NZ_JAALLH010000001.1"/>
</dbReference>
<dbReference type="SUPFAM" id="SSF82866">
    <property type="entry name" value="Multidrug efflux transporter AcrB transmembrane domain"/>
    <property type="match status" value="2"/>
</dbReference>
<feature type="region of interest" description="Disordered" evidence="7">
    <location>
        <begin position="1"/>
        <end position="28"/>
    </location>
</feature>
<evidence type="ECO:0000313" key="10">
    <source>
        <dbReference type="EMBL" id="NIY65327.1"/>
    </source>
</evidence>
<feature type="transmembrane region" description="Helical" evidence="8">
    <location>
        <begin position="328"/>
        <end position="350"/>
    </location>
</feature>
<feature type="transmembrane region" description="Helical" evidence="8">
    <location>
        <begin position="291"/>
        <end position="316"/>
    </location>
</feature>
<feature type="transmembrane region" description="Helical" evidence="8">
    <location>
        <begin position="252"/>
        <end position="271"/>
    </location>
</feature>
<feature type="transmembrane region" description="Helical" evidence="8">
    <location>
        <begin position="188"/>
        <end position="209"/>
    </location>
</feature>
<feature type="transmembrane region" description="Helical" evidence="8">
    <location>
        <begin position="387"/>
        <end position="406"/>
    </location>
</feature>
<evidence type="ECO:0000256" key="5">
    <source>
        <dbReference type="ARBA" id="ARBA00022989"/>
    </source>
</evidence>
<dbReference type="AlphaFoldDB" id="A0A7X5X2G7"/>
<sequence length="742" mass="76939">MQTTSSRNPRDSEQPDAPPPSAARGKRRRRTLPWAVIAGWVLLLLVAVPFAGKLEGAKRDTAVDYLPAGADSTQVARLQEGLPGGDAIDLVLVFHRDGGLTGGDRKAAGERVAEVAAHHDLVGGRAPRAVPSKDGTTLMYPVALTGLTDEKERADAVKDVRAELAAHPEGLRVQVGGPGALRADSQEVFASTDGTLMFATAGVVALLLIITYRSPLLWLVPLGVVGVAAMAAMAIVYGLVEGFDLVVTSMSSSIMTVLVFGAGTDYALLIVSRYREELRRHRAPYDAMREALRGCGPAVLASSGTVAAGLLCLLAADLNSSSGLGPVGAVGVVCALAAMMTLLPAVLVLLGRRVFWPLIPAYGSEPRSTRRGFFEAMGGSARRRPGTVLLGGAALLGVLAIGVLNLPGDLKQEDTFTDKPESVAASETLARAYPDSSSQPISVMARTVGADEALRLARATEGVARADAGRSGGGWTEIDVFPRGAPQSARETATLHALRSGLVRVEDADALVGGPSAQQLDLKDTNARDRMLVIPLVLIAVLLILAALLRSLVAPLVLVVAVVAVWGAAMGLGGLFFEPVFGFAGVDPGLPLLSFVFLVALGVDYGIFLMHRMREESLRGANVPDAAVTALRTTGGVIASAGLVLAATFAVLATLPMVMLVEMGFVVAVGVLLDTFLVRTYLVTSASLLLKRWVWWPGALFRRTAAAPGVPDAPGAPDSSASAGQGGSSGAGSRPEPAVRGG</sequence>
<dbReference type="Gene3D" id="1.20.1640.10">
    <property type="entry name" value="Multidrug efflux transporter AcrB transmembrane domain"/>
    <property type="match status" value="2"/>
</dbReference>
<evidence type="ECO:0000256" key="6">
    <source>
        <dbReference type="ARBA" id="ARBA00023136"/>
    </source>
</evidence>
<feature type="domain" description="SSD" evidence="9">
    <location>
        <begin position="227"/>
        <end position="349"/>
    </location>
</feature>
<feature type="compositionally biased region" description="Low complexity" evidence="7">
    <location>
        <begin position="708"/>
        <end position="723"/>
    </location>
</feature>
<comment type="caution">
    <text evidence="10">The sequence shown here is derived from an EMBL/GenBank/DDBJ whole genome shotgun (WGS) entry which is preliminary data.</text>
</comment>
<dbReference type="EMBL" id="JAALLH010000001">
    <property type="protein sequence ID" value="NIY65327.1"/>
    <property type="molecule type" value="Genomic_DNA"/>
</dbReference>
<keyword evidence="6 8" id="KW-0472">Membrane</keyword>
<feature type="transmembrane region" description="Helical" evidence="8">
    <location>
        <begin position="556"/>
        <end position="577"/>
    </location>
</feature>
<feature type="transmembrane region" description="Helical" evidence="8">
    <location>
        <begin position="659"/>
        <end position="682"/>
    </location>
</feature>
<dbReference type="Proteomes" id="UP000536624">
    <property type="component" value="Unassembled WGS sequence"/>
</dbReference>
<feature type="transmembrane region" description="Helical" evidence="8">
    <location>
        <begin position="630"/>
        <end position="653"/>
    </location>
</feature>
<comment type="subcellular location">
    <subcellularLocation>
        <location evidence="1">Cell membrane</location>
        <topology evidence="1">Multi-pass membrane protein</topology>
    </subcellularLocation>
</comment>
<dbReference type="PANTHER" id="PTHR33406">
    <property type="entry name" value="MEMBRANE PROTEIN MJ1562-RELATED"/>
    <property type="match status" value="1"/>
</dbReference>
<evidence type="ECO:0000256" key="1">
    <source>
        <dbReference type="ARBA" id="ARBA00004651"/>
    </source>
</evidence>
<evidence type="ECO:0000256" key="8">
    <source>
        <dbReference type="SAM" id="Phobius"/>
    </source>
</evidence>